<dbReference type="GeneID" id="25410364"/>
<feature type="region of interest" description="Disordered" evidence="1">
    <location>
        <begin position="368"/>
        <end position="393"/>
    </location>
</feature>
<feature type="compositionally biased region" description="Polar residues" evidence="1">
    <location>
        <begin position="166"/>
        <end position="176"/>
    </location>
</feature>
<reference evidence="2 3" key="1">
    <citation type="journal article" date="2014" name="BMC Genomics">
        <title>Genome sequencing of four Aureobasidium pullulans varieties: biotechnological potential, stress tolerance, and description of new species.</title>
        <authorList>
            <person name="Gostin Ar C."/>
            <person name="Ohm R.A."/>
            <person name="Kogej T."/>
            <person name="Sonjak S."/>
            <person name="Turk M."/>
            <person name="Zajc J."/>
            <person name="Zalar P."/>
            <person name="Grube M."/>
            <person name="Sun H."/>
            <person name="Han J."/>
            <person name="Sharma A."/>
            <person name="Chiniquy J."/>
            <person name="Ngan C.Y."/>
            <person name="Lipzen A."/>
            <person name="Barry K."/>
            <person name="Grigoriev I.V."/>
            <person name="Gunde-Cimerman N."/>
        </authorList>
    </citation>
    <scope>NUCLEOTIDE SEQUENCE [LARGE SCALE GENOMIC DNA]</scope>
    <source>
        <strain evidence="2 3">CBS 147.97</strain>
    </source>
</reference>
<evidence type="ECO:0000313" key="3">
    <source>
        <dbReference type="Proteomes" id="UP000027730"/>
    </source>
</evidence>
<dbReference type="EMBL" id="KL584708">
    <property type="protein sequence ID" value="KEQ73929.1"/>
    <property type="molecule type" value="Genomic_DNA"/>
</dbReference>
<sequence length="637" mass="71445">MSRAKIISWPILNPSYPDSNSRQRVWRFTQWNSSTRKLLAKVSCSTFYQTTLSNTRTGPARRYNLQKCRKELEKSCSDYQSRGNSFPPAPQSTPCADRAAPRNQPAVRQEKRASFQQSRPLDESAHALHTIKQYPFQYNEEELRQRAYLIKTETNRPFRLRLDQPPASTSDPFNGRTSHDLSNDDQNDDSETKRFTPRRHPTLHRQNLTEEEFVAIRDTAVRLAKHCIVRDEQPYPDPTAQEALHRIRSSIWLERTKNGCPTSAGPTYADEVQDDNGISITEDGCIIQRGFDVSSMASSPVDTVHERCDSGIGIPCRTPDHVSSTPKPRQEPLRPNVRNSRGTRVPVCFRKQEIIHQRKVSHLSTLISGHSSFSGQPEQQETTLEDADQARMRQQRRVPISVHHLVFLSESSSSGAIVTDSEDDSDEEQEVCQDVQTDSATSSTAKGMVSTRHGSVAGPVVSSRPAETVKTSSPLPQHSAQLSPPSSKLPVLSPSPVERVQPLQPGTPLPRRLSKHLNPPCERQGQALDRPPPLEPDTTRSQFLRSQQTAKIFLAHQQRRHAEKPPAPRAQSPCQALGLRLPSPPTPPDYCIENESCVSALLDKIERNGGKRSANFSWDYVAPVHGFSSCSTFYVLD</sequence>
<gene>
    <name evidence="2" type="ORF">M436DRAFT_45598</name>
</gene>
<evidence type="ECO:0000313" key="2">
    <source>
        <dbReference type="EMBL" id="KEQ73929.1"/>
    </source>
</evidence>
<name>A0A074WQQ3_9PEZI</name>
<feature type="region of interest" description="Disordered" evidence="1">
    <location>
        <begin position="159"/>
        <end position="200"/>
    </location>
</feature>
<dbReference type="RefSeq" id="XP_013428062.1">
    <property type="nucleotide sequence ID" value="XM_013572608.1"/>
</dbReference>
<feature type="compositionally biased region" description="Polar residues" evidence="1">
    <location>
        <begin position="469"/>
        <end position="481"/>
    </location>
</feature>
<dbReference type="OrthoDB" id="3938515at2759"/>
<feature type="compositionally biased region" description="Low complexity" evidence="1">
    <location>
        <begin position="482"/>
        <end position="497"/>
    </location>
</feature>
<feature type="compositionally biased region" description="Polar residues" evidence="1">
    <location>
        <begin position="368"/>
        <end position="382"/>
    </location>
</feature>
<accession>A0A074WQQ3</accession>
<feature type="region of interest" description="Disordered" evidence="1">
    <location>
        <begin position="315"/>
        <end position="342"/>
    </location>
</feature>
<feature type="region of interest" description="Disordered" evidence="1">
    <location>
        <begin position="79"/>
        <end position="124"/>
    </location>
</feature>
<feature type="compositionally biased region" description="Acidic residues" evidence="1">
    <location>
        <begin position="420"/>
        <end position="431"/>
    </location>
</feature>
<proteinExistence type="predicted"/>
<dbReference type="Proteomes" id="UP000027730">
    <property type="component" value="Unassembled WGS sequence"/>
</dbReference>
<evidence type="ECO:0000256" key="1">
    <source>
        <dbReference type="SAM" id="MobiDB-lite"/>
    </source>
</evidence>
<feature type="region of interest" description="Disordered" evidence="1">
    <location>
        <begin position="413"/>
        <end position="541"/>
    </location>
</feature>
<organism evidence="2 3">
    <name type="scientific">Aureobasidium namibiae CBS 147.97</name>
    <dbReference type="NCBI Taxonomy" id="1043004"/>
    <lineage>
        <taxon>Eukaryota</taxon>
        <taxon>Fungi</taxon>
        <taxon>Dikarya</taxon>
        <taxon>Ascomycota</taxon>
        <taxon>Pezizomycotina</taxon>
        <taxon>Dothideomycetes</taxon>
        <taxon>Dothideomycetidae</taxon>
        <taxon>Dothideales</taxon>
        <taxon>Saccotheciaceae</taxon>
        <taxon>Aureobasidium</taxon>
    </lineage>
</organism>
<protein>
    <submittedName>
        <fullName evidence="2">Uncharacterized protein</fullName>
    </submittedName>
</protein>
<dbReference type="AlphaFoldDB" id="A0A074WQQ3"/>
<dbReference type="HOGENOM" id="CLU_473244_0_0_1"/>
<keyword evidence="3" id="KW-1185">Reference proteome</keyword>